<feature type="domain" description="Helix-turn-helix" evidence="1">
    <location>
        <begin position="14"/>
        <end position="61"/>
    </location>
</feature>
<evidence type="ECO:0000313" key="3">
    <source>
        <dbReference type="Proteomes" id="UP000523079"/>
    </source>
</evidence>
<dbReference type="Pfam" id="PF12728">
    <property type="entry name" value="HTH_17"/>
    <property type="match status" value="1"/>
</dbReference>
<gene>
    <name evidence="2" type="ORF">FHX74_003206</name>
</gene>
<proteinExistence type="predicted"/>
<dbReference type="EMBL" id="JACGWT010000005">
    <property type="protein sequence ID" value="MBA8795570.1"/>
    <property type="molecule type" value="Genomic_DNA"/>
</dbReference>
<dbReference type="Proteomes" id="UP000523079">
    <property type="component" value="Unassembled WGS sequence"/>
</dbReference>
<evidence type="ECO:0000259" key="1">
    <source>
        <dbReference type="Pfam" id="PF12728"/>
    </source>
</evidence>
<keyword evidence="3" id="KW-1185">Reference proteome</keyword>
<dbReference type="SUPFAM" id="SSF46955">
    <property type="entry name" value="Putative DNA-binding domain"/>
    <property type="match status" value="1"/>
</dbReference>
<dbReference type="AlphaFoldDB" id="A0A7W3P737"/>
<dbReference type="InterPro" id="IPR010093">
    <property type="entry name" value="SinI_DNA-bd"/>
</dbReference>
<name>A0A7W3P737_9ACTN</name>
<protein>
    <submittedName>
        <fullName evidence="2">Excisionase family DNA binding protein</fullName>
    </submittedName>
</protein>
<dbReference type="InterPro" id="IPR041657">
    <property type="entry name" value="HTH_17"/>
</dbReference>
<sequence length="69" mass="7429">MGKTTARQIEFPSLSVAQSADLSNVSQKTIRRLIAAGTLPAYRVGARALRIKESDLMSIMNRIPAGGLE</sequence>
<organism evidence="2 3">
    <name type="scientific">Microlunatus kandeliicorticis</name>
    <dbReference type="NCBI Taxonomy" id="1759536"/>
    <lineage>
        <taxon>Bacteria</taxon>
        <taxon>Bacillati</taxon>
        <taxon>Actinomycetota</taxon>
        <taxon>Actinomycetes</taxon>
        <taxon>Propionibacteriales</taxon>
        <taxon>Propionibacteriaceae</taxon>
        <taxon>Microlunatus</taxon>
    </lineage>
</organism>
<dbReference type="NCBIfam" id="TIGR01764">
    <property type="entry name" value="excise"/>
    <property type="match status" value="1"/>
</dbReference>
<dbReference type="InterPro" id="IPR009061">
    <property type="entry name" value="DNA-bd_dom_put_sf"/>
</dbReference>
<accession>A0A7W3P737</accession>
<reference evidence="2 3" key="1">
    <citation type="submission" date="2020-07" db="EMBL/GenBank/DDBJ databases">
        <title>Sequencing the genomes of 1000 actinobacteria strains.</title>
        <authorList>
            <person name="Klenk H.-P."/>
        </authorList>
    </citation>
    <scope>NUCLEOTIDE SEQUENCE [LARGE SCALE GENOMIC DNA]</scope>
    <source>
        <strain evidence="2 3">DSM 100723</strain>
    </source>
</reference>
<evidence type="ECO:0000313" key="2">
    <source>
        <dbReference type="EMBL" id="MBA8795570.1"/>
    </source>
</evidence>
<dbReference type="GO" id="GO:0003677">
    <property type="term" value="F:DNA binding"/>
    <property type="evidence" value="ECO:0007669"/>
    <property type="project" value="InterPro"/>
</dbReference>
<comment type="caution">
    <text evidence="2">The sequence shown here is derived from an EMBL/GenBank/DDBJ whole genome shotgun (WGS) entry which is preliminary data.</text>
</comment>
<dbReference type="RefSeq" id="WP_182561177.1">
    <property type="nucleotide sequence ID" value="NZ_JACGWT010000005.1"/>
</dbReference>